<name>A0A1C4E225_9ENTR</name>
<sequence length="64" mass="7586">MLQYNYWKYAGTKCYRLSIVLMQVYLIWSLNVTNGKDKVQEKAKIAKRVAVVALFSSHKKYLHF</sequence>
<organism evidence="1 2">
    <name type="scientific">Kosakonia oryziphila</name>
    <dbReference type="NCBI Taxonomy" id="1005667"/>
    <lineage>
        <taxon>Bacteria</taxon>
        <taxon>Pseudomonadati</taxon>
        <taxon>Pseudomonadota</taxon>
        <taxon>Gammaproteobacteria</taxon>
        <taxon>Enterobacterales</taxon>
        <taxon>Enterobacteriaceae</taxon>
        <taxon>Kosakonia</taxon>
    </lineage>
</organism>
<dbReference type="AlphaFoldDB" id="A0A1C4E225"/>
<dbReference type="Proteomes" id="UP000198515">
    <property type="component" value="Unassembled WGS sequence"/>
</dbReference>
<keyword evidence="2" id="KW-1185">Reference proteome</keyword>
<gene>
    <name evidence="1" type="ORF">GA0061070_10209</name>
</gene>
<evidence type="ECO:0000313" key="2">
    <source>
        <dbReference type="Proteomes" id="UP000198515"/>
    </source>
</evidence>
<evidence type="ECO:0000313" key="1">
    <source>
        <dbReference type="EMBL" id="SCC37654.1"/>
    </source>
</evidence>
<protein>
    <submittedName>
        <fullName evidence="1">Uncharacterized protein</fullName>
    </submittedName>
</protein>
<dbReference type="EMBL" id="FMBC01000020">
    <property type="protein sequence ID" value="SCC37654.1"/>
    <property type="molecule type" value="Genomic_DNA"/>
</dbReference>
<accession>A0A1C4E225</accession>
<proteinExistence type="predicted"/>
<reference evidence="2" key="1">
    <citation type="submission" date="2016-08" db="EMBL/GenBank/DDBJ databases">
        <authorList>
            <person name="Varghese N."/>
            <person name="Submissions Spin"/>
        </authorList>
    </citation>
    <scope>NUCLEOTIDE SEQUENCE [LARGE SCALE GENOMIC DNA]</scope>
    <source>
        <strain evidence="2">REICA_142</strain>
    </source>
</reference>